<feature type="compositionally biased region" description="Low complexity" evidence="1">
    <location>
        <begin position="477"/>
        <end position="489"/>
    </location>
</feature>
<keyword evidence="3" id="KW-1185">Reference proteome</keyword>
<proteinExistence type="predicted"/>
<evidence type="ECO:0000313" key="3">
    <source>
        <dbReference type="Proteomes" id="UP001362999"/>
    </source>
</evidence>
<evidence type="ECO:0000256" key="1">
    <source>
        <dbReference type="SAM" id="MobiDB-lite"/>
    </source>
</evidence>
<name>A0AAW0BMF8_9AGAR</name>
<comment type="caution">
    <text evidence="2">The sequence shown here is derived from an EMBL/GenBank/DDBJ whole genome shotgun (WGS) entry which is preliminary data.</text>
</comment>
<organism evidence="2 3">
    <name type="scientific">Favolaschia claudopus</name>
    <dbReference type="NCBI Taxonomy" id="2862362"/>
    <lineage>
        <taxon>Eukaryota</taxon>
        <taxon>Fungi</taxon>
        <taxon>Dikarya</taxon>
        <taxon>Basidiomycota</taxon>
        <taxon>Agaricomycotina</taxon>
        <taxon>Agaricomycetes</taxon>
        <taxon>Agaricomycetidae</taxon>
        <taxon>Agaricales</taxon>
        <taxon>Marasmiineae</taxon>
        <taxon>Mycenaceae</taxon>
        <taxon>Favolaschia</taxon>
    </lineage>
</organism>
<feature type="region of interest" description="Disordered" evidence="1">
    <location>
        <begin position="319"/>
        <end position="399"/>
    </location>
</feature>
<protein>
    <recommendedName>
        <fullName evidence="4">Homeobox domain-containing protein</fullName>
    </recommendedName>
</protein>
<feature type="region of interest" description="Disordered" evidence="1">
    <location>
        <begin position="787"/>
        <end position="824"/>
    </location>
</feature>
<feature type="region of interest" description="Disordered" evidence="1">
    <location>
        <begin position="443"/>
        <end position="496"/>
    </location>
</feature>
<dbReference type="AlphaFoldDB" id="A0AAW0BMF8"/>
<feature type="compositionally biased region" description="Polar residues" evidence="1">
    <location>
        <begin position="373"/>
        <end position="385"/>
    </location>
</feature>
<gene>
    <name evidence="2" type="ORF">R3P38DRAFT_3190799</name>
</gene>
<evidence type="ECO:0008006" key="4">
    <source>
        <dbReference type="Google" id="ProtNLM"/>
    </source>
</evidence>
<reference evidence="2 3" key="1">
    <citation type="journal article" date="2024" name="J Genomics">
        <title>Draft genome sequencing and assembly of Favolaschia claudopus CIRM-BRFM 2984 isolated from oak limbs.</title>
        <authorList>
            <person name="Navarro D."/>
            <person name="Drula E."/>
            <person name="Chaduli D."/>
            <person name="Cazenave R."/>
            <person name="Ahrendt S."/>
            <person name="Wang J."/>
            <person name="Lipzen A."/>
            <person name="Daum C."/>
            <person name="Barry K."/>
            <person name="Grigoriev I.V."/>
            <person name="Favel A."/>
            <person name="Rosso M.N."/>
            <person name="Martin F."/>
        </authorList>
    </citation>
    <scope>NUCLEOTIDE SEQUENCE [LARGE SCALE GENOMIC DNA]</scope>
    <source>
        <strain evidence="2 3">CIRM-BRFM 2984</strain>
    </source>
</reference>
<feature type="compositionally biased region" description="Basic and acidic residues" evidence="1">
    <location>
        <begin position="796"/>
        <end position="818"/>
    </location>
</feature>
<accession>A0AAW0BMF8</accession>
<sequence length="824" mass="89296">MAKGRKSPLPADKTEYLESHLPEYFALKPNFGGFWKKVERGWFEKFPVEPSLGLPLRLPGVAIEDSGLPPEQVTAIGIAEIRDMKVIYNWFKNRAQKEKKLLNAGTPASTGSGAFAEIMTALGAGTRPRRKQRREIWERRNADLIKKALAEAGYNELMGRGSSEETAEERKARIAQGRSDLQILRRRIVAQLMAEASEEEMKIVNELYSQQPKPSKADPAPVANTPEGLQQGIERAGPLLKNVHDYLEHTTGLVGVSMLVGPIPNQGGKIGTQTYCHGVTSGGHTFDQAHSGWEESVVKPLHQFGKKVFDHQTRRERAIRTQASSEPDDTRTANSGESSGDVGGSPRVNTPPPAAPIAPTSESQGDTHLETPLVTSTAPEITSAGSEPPPNLSPPRTTLFLPGEGDEFGQQDYPPLDLGLDFTPLSDDILSRLDAFSTPPEDFPGPSVFSFDPAAKSPITDDTPSVDRPGNVNSSSTTTPAPVRTPAPTDVHSAGPASSVLTQTWVFPSQSTPSATSRLTPCTPTSFHHPRVAPASDVCADASFHPCGSVIERAGYFSGPFADPRNADSTSTAKASLSVRGNHSNASCSLKPTDVLPCRSPKDCWKCRTAAWCVLREVSPFFALPCIWAKPGRRKNPIPLTIRLVLMMVVWLPYVHLPVLSSLLLGHTSVLIPLRPPPCLYVPSQPVPHTHSSAESTYLIATLSTLSIRSRPTLPVDPVRLPHYWARFPFIPLSTSPYCSHVGASLRTSSPYDMDNSTSLSSTVRPRNVANASLEVYSRRLWHLASSRAPSGDGRGQGERPDEVPAGRMRMENGERGDLQAGVG</sequence>
<evidence type="ECO:0000313" key="2">
    <source>
        <dbReference type="EMBL" id="KAK7027717.1"/>
    </source>
</evidence>
<dbReference type="Proteomes" id="UP001362999">
    <property type="component" value="Unassembled WGS sequence"/>
</dbReference>
<dbReference type="EMBL" id="JAWWNJ010000029">
    <property type="protein sequence ID" value="KAK7027717.1"/>
    <property type="molecule type" value="Genomic_DNA"/>
</dbReference>